<dbReference type="AlphaFoldDB" id="S0ED74"/>
<dbReference type="HOGENOM" id="CLU_2359835_0_0_1"/>
<keyword evidence="1" id="KW-0472">Membrane</keyword>
<dbReference type="VEuPathDB" id="FungiDB:FFUJ_12786"/>
<keyword evidence="3" id="KW-1185">Reference proteome</keyword>
<dbReference type="Proteomes" id="UP000016800">
    <property type="component" value="Chromosome VIII"/>
</dbReference>
<keyword evidence="1" id="KW-1133">Transmembrane helix</keyword>
<dbReference type="GeneID" id="35406242"/>
<gene>
    <name evidence="2" type="ORF">FFUJ_12786</name>
</gene>
<organism evidence="2 3">
    <name type="scientific">Gibberella fujikuroi (strain CBS 195.34 / IMI 58289 / NRRL A-6831)</name>
    <name type="common">Bakanae and foot rot disease fungus</name>
    <name type="synonym">Fusarium fujikuroi</name>
    <dbReference type="NCBI Taxonomy" id="1279085"/>
    <lineage>
        <taxon>Eukaryota</taxon>
        <taxon>Fungi</taxon>
        <taxon>Dikarya</taxon>
        <taxon>Ascomycota</taxon>
        <taxon>Pezizomycotina</taxon>
        <taxon>Sordariomycetes</taxon>
        <taxon>Hypocreomycetidae</taxon>
        <taxon>Hypocreales</taxon>
        <taxon>Nectriaceae</taxon>
        <taxon>Fusarium</taxon>
        <taxon>Fusarium fujikuroi species complex</taxon>
    </lineage>
</organism>
<evidence type="ECO:0000256" key="1">
    <source>
        <dbReference type="SAM" id="Phobius"/>
    </source>
</evidence>
<evidence type="ECO:0000313" key="2">
    <source>
        <dbReference type="EMBL" id="CCT72891.1"/>
    </source>
</evidence>
<sequence length="114" mass="12817">MSRQELSYFDIMPQWQTSVLSQQGTGVSESLKSTKIIEVTDKSDEDSCCENGTPVIDRKLTASRQALKDKRITQREMNKLEGRLNRITILCSSLFCINIAISGVIVFKLIKSSD</sequence>
<evidence type="ECO:0000313" key="3">
    <source>
        <dbReference type="Proteomes" id="UP000016800"/>
    </source>
</evidence>
<protein>
    <submittedName>
        <fullName evidence="2">Uncharacterized protein</fullName>
    </submittedName>
</protein>
<dbReference type="RefSeq" id="XP_023434969.1">
    <property type="nucleotide sequence ID" value="XM_023582433.1"/>
</dbReference>
<proteinExistence type="predicted"/>
<feature type="transmembrane region" description="Helical" evidence="1">
    <location>
        <begin position="87"/>
        <end position="110"/>
    </location>
</feature>
<dbReference type="EMBL" id="HF679030">
    <property type="protein sequence ID" value="CCT72891.1"/>
    <property type="molecule type" value="Genomic_DNA"/>
</dbReference>
<reference evidence="3" key="1">
    <citation type="journal article" date="2013" name="PLoS Pathog.">
        <title>Deciphering the cryptic genome: genome-wide analyses of the rice pathogen Fusarium fujikuroi reveal complex regulation of secondary metabolism and novel metabolites.</title>
        <authorList>
            <person name="Wiemann P."/>
            <person name="Sieber C.M."/>
            <person name="von Bargen K.W."/>
            <person name="Studt L."/>
            <person name="Niehaus E.M."/>
            <person name="Espino J.J."/>
            <person name="Huss K."/>
            <person name="Michielse C.B."/>
            <person name="Albermann S."/>
            <person name="Wagner D."/>
            <person name="Bergner S.V."/>
            <person name="Connolly L.R."/>
            <person name="Fischer A."/>
            <person name="Reuter G."/>
            <person name="Kleigrewe K."/>
            <person name="Bald T."/>
            <person name="Wingfield B.D."/>
            <person name="Ophir R."/>
            <person name="Freeman S."/>
            <person name="Hippler M."/>
            <person name="Smith K.M."/>
            <person name="Brown D.W."/>
            <person name="Proctor R.H."/>
            <person name="Munsterkotter M."/>
            <person name="Freitag M."/>
            <person name="Humpf H.U."/>
            <person name="Guldener U."/>
            <person name="Tudzynski B."/>
        </authorList>
    </citation>
    <scope>NUCLEOTIDE SEQUENCE [LARGE SCALE GENOMIC DNA]</scope>
    <source>
        <strain evidence="3">CBS 195.34 / IMI 58289 / NRRL A-6831</strain>
    </source>
</reference>
<accession>S0ED74</accession>
<name>S0ED74_GIBF5</name>
<keyword evidence="1" id="KW-0812">Transmembrane</keyword>